<evidence type="ECO:0000256" key="1">
    <source>
        <dbReference type="ARBA" id="ARBA00022676"/>
    </source>
</evidence>
<dbReference type="Gene3D" id="3.40.50.2000">
    <property type="entry name" value="Glycogen Phosphorylase B"/>
    <property type="match status" value="2"/>
</dbReference>
<dbReference type="EC" id="2.4.-.-" evidence="5"/>
<protein>
    <submittedName>
        <fullName evidence="5">Glycosyltransferase</fullName>
        <ecNumber evidence="5">2.4.-.-</ecNumber>
    </submittedName>
</protein>
<gene>
    <name evidence="5" type="ORF">LRS13_09135</name>
</gene>
<dbReference type="SUPFAM" id="SSF53756">
    <property type="entry name" value="UDP-Glycosyltransferase/glycogen phosphorylase"/>
    <property type="match status" value="1"/>
</dbReference>
<dbReference type="EMBL" id="CP088295">
    <property type="protein sequence ID" value="UUY05664.1"/>
    <property type="molecule type" value="Genomic_DNA"/>
</dbReference>
<name>A0ABY5PLU8_9ACTN</name>
<dbReference type="RefSeq" id="WP_353866108.1">
    <property type="nucleotide sequence ID" value="NZ_CP088295.1"/>
</dbReference>
<keyword evidence="2 5" id="KW-0808">Transferase</keyword>
<evidence type="ECO:0000313" key="5">
    <source>
        <dbReference type="EMBL" id="UUY05664.1"/>
    </source>
</evidence>
<evidence type="ECO:0000259" key="4">
    <source>
        <dbReference type="Pfam" id="PF13439"/>
    </source>
</evidence>
<dbReference type="PANTHER" id="PTHR45947">
    <property type="entry name" value="SULFOQUINOVOSYL TRANSFERASE SQD2"/>
    <property type="match status" value="1"/>
</dbReference>
<dbReference type="Proteomes" id="UP001058860">
    <property type="component" value="Chromosome"/>
</dbReference>
<sequence>MSRRVLHVYKDCHPPVRGGVEHHIDALRRTTPGWRGDVLVGARGRRTSVREVAGATEVRVAEFGRAFGTPVAPGFARWIGRLQPDVVHLHMPHPTGELAALVGAGGTPLTVTYHATVVRQRALAPVYAPLRDAVLRRAAAVIVSSPRLAERTAALRPHDARLHVVPFGVDLDTLRPDAANPAQVAAYRSRFPGPIVLAVGRLVYYKGFETLIDVADRLQASVVIAGAGPREASLRARAAGRPNVHLLGGVDADELVALYAAADVFCLPSTSAAESLGMATLEAQAMGVPAVVTDPRTGTVDAIVPERSGLVVAPRDPDALLAALRDLLGDPARRERFADAAREHMRDRSLAAMGAAHAALYEDMVDP</sequence>
<dbReference type="InterPro" id="IPR028098">
    <property type="entry name" value="Glyco_trans_4-like_N"/>
</dbReference>
<dbReference type="Pfam" id="PF13439">
    <property type="entry name" value="Glyco_transf_4"/>
    <property type="match status" value="1"/>
</dbReference>
<dbReference type="GO" id="GO:0016757">
    <property type="term" value="F:glycosyltransferase activity"/>
    <property type="evidence" value="ECO:0007669"/>
    <property type="project" value="UniProtKB-KW"/>
</dbReference>
<feature type="domain" description="Glycosyl transferase family 1" evidence="3">
    <location>
        <begin position="193"/>
        <end position="343"/>
    </location>
</feature>
<dbReference type="Pfam" id="PF00534">
    <property type="entry name" value="Glycos_transf_1"/>
    <property type="match status" value="1"/>
</dbReference>
<dbReference type="InterPro" id="IPR050194">
    <property type="entry name" value="Glycosyltransferase_grp1"/>
</dbReference>
<organism evidence="5 6">
    <name type="scientific">Svornostia abyssi</name>
    <dbReference type="NCBI Taxonomy" id="2898438"/>
    <lineage>
        <taxon>Bacteria</taxon>
        <taxon>Bacillati</taxon>
        <taxon>Actinomycetota</taxon>
        <taxon>Thermoleophilia</taxon>
        <taxon>Solirubrobacterales</taxon>
        <taxon>Baekduiaceae</taxon>
        <taxon>Svornostia</taxon>
    </lineage>
</organism>
<feature type="domain" description="Glycosyltransferase subfamily 4-like N-terminal" evidence="4">
    <location>
        <begin position="18"/>
        <end position="172"/>
    </location>
</feature>
<reference evidence="6" key="1">
    <citation type="submission" date="2021-11" db="EMBL/GenBank/DDBJ databases">
        <title>Cultivation dependent microbiological survey of springs from the worlds oldest radium mine currently devoted to the extraction of radon-saturated water.</title>
        <authorList>
            <person name="Kapinusova G."/>
            <person name="Smrhova T."/>
            <person name="Strejcek M."/>
            <person name="Suman J."/>
            <person name="Jani K."/>
            <person name="Pajer P."/>
            <person name="Uhlik O."/>
        </authorList>
    </citation>
    <scope>NUCLEOTIDE SEQUENCE [LARGE SCALE GENOMIC DNA]</scope>
    <source>
        <strain evidence="6">J379</strain>
    </source>
</reference>
<evidence type="ECO:0000259" key="3">
    <source>
        <dbReference type="Pfam" id="PF00534"/>
    </source>
</evidence>
<accession>A0ABY5PLU8</accession>
<keyword evidence="6" id="KW-1185">Reference proteome</keyword>
<dbReference type="InterPro" id="IPR001296">
    <property type="entry name" value="Glyco_trans_1"/>
</dbReference>
<evidence type="ECO:0000256" key="2">
    <source>
        <dbReference type="ARBA" id="ARBA00022679"/>
    </source>
</evidence>
<evidence type="ECO:0000313" key="6">
    <source>
        <dbReference type="Proteomes" id="UP001058860"/>
    </source>
</evidence>
<proteinExistence type="predicted"/>
<keyword evidence="1 5" id="KW-0328">Glycosyltransferase</keyword>
<dbReference type="PANTHER" id="PTHR45947:SF3">
    <property type="entry name" value="SULFOQUINOVOSYL TRANSFERASE SQD2"/>
    <property type="match status" value="1"/>
</dbReference>